<dbReference type="InterPro" id="IPR037197">
    <property type="entry name" value="WWE_dom_sf"/>
</dbReference>
<keyword evidence="4 7" id="KW-0520">NAD</keyword>
<dbReference type="PROSITE" id="PS51059">
    <property type="entry name" value="PARP_CATALYTIC"/>
    <property type="match status" value="1"/>
</dbReference>
<feature type="region of interest" description="Disordered" evidence="9">
    <location>
        <begin position="1486"/>
        <end position="1510"/>
    </location>
</feature>
<dbReference type="GO" id="GO:0010629">
    <property type="term" value="P:negative regulation of gene expression"/>
    <property type="evidence" value="ECO:0007669"/>
    <property type="project" value="TreeGrafter"/>
</dbReference>
<dbReference type="InterPro" id="IPR012317">
    <property type="entry name" value="Poly(ADP-ribose)pol_cat_dom"/>
</dbReference>
<dbReference type="SUPFAM" id="SSF56399">
    <property type="entry name" value="ADP-ribosylation"/>
    <property type="match status" value="1"/>
</dbReference>
<dbReference type="Pfam" id="PF23084">
    <property type="entry name" value="KH_PARP14_1"/>
    <property type="match status" value="1"/>
</dbReference>
<evidence type="ECO:0000313" key="14">
    <source>
        <dbReference type="Proteomes" id="UP001186944"/>
    </source>
</evidence>
<dbReference type="InterPro" id="IPR035979">
    <property type="entry name" value="RBD_domain_sf"/>
</dbReference>
<dbReference type="EC" id="2.4.2.-" evidence="7"/>
<dbReference type="Gene3D" id="1.10.533.10">
    <property type="entry name" value="Death Domain, Fas"/>
    <property type="match status" value="1"/>
</dbReference>
<gene>
    <name evidence="13" type="ORF">FSP39_016923</name>
</gene>
<dbReference type="CDD" id="cd02907">
    <property type="entry name" value="Macro_Af1521_BAL-like"/>
    <property type="match status" value="1"/>
</dbReference>
<name>A0AA88XSJ8_PINIB</name>
<dbReference type="GO" id="GO:0003723">
    <property type="term" value="F:RNA binding"/>
    <property type="evidence" value="ECO:0007669"/>
    <property type="project" value="UniProtKB-UniRule"/>
</dbReference>
<evidence type="ECO:0000256" key="1">
    <source>
        <dbReference type="ARBA" id="ARBA00004123"/>
    </source>
</evidence>
<dbReference type="InterPro" id="IPR012677">
    <property type="entry name" value="Nucleotide-bd_a/b_plait_sf"/>
</dbReference>
<dbReference type="SUPFAM" id="SSF117839">
    <property type="entry name" value="WWE domain"/>
    <property type="match status" value="1"/>
</dbReference>
<evidence type="ECO:0000313" key="13">
    <source>
        <dbReference type="EMBL" id="KAK3091070.1"/>
    </source>
</evidence>
<evidence type="ECO:0000256" key="3">
    <source>
        <dbReference type="ARBA" id="ARBA00022679"/>
    </source>
</evidence>
<sequence>LHVGDGGYGKATLESTRTPLQLFTLMKQKRYLERENIIYLQSFLFNIGRRDIAKKCAAFATRKNKLHFILPTAQPDADHDFLRCHIAGSLDHFTRVQLEQIRHTVANLLDCPPHYVLVNGLEPSQSLLLTLMVPKELLDSLLSASKEELSLLGYHHINFIYIGNMVDKRIEIPCIALETSAFYTMCIKVNGLPEYTTKEKLKRFFEDRREEGGGPVQDIKLDKAHGIAYIMFGDPEAVHRVMQNKPIMYDEHYIEIHPVKQHDESFTDLLLMSPGDKVDTASPRDEVDTADTDSVVLEVKGFSSKTADSTLEDYFESEKSGGGQDSIITPIKRITDTAYVTFKCKSDINPNSTKDGINNVLSNRTKVDMTSLDYGEDQTTALVFFDGPIDIEALKKACNSKPYDNQYLMIEAVPVTCCVMVENVANITTYDGLEMYFQYKAGGGEIIKIKRDAEDQSCIVHFLNPEVVTRVSQAVHVLDGNTLSVRPYYECLGVPASDEESKFSVPRSFDFVPENPVKMQFIEKSCTAAMKLNKEMDRVHAKASISSRNGEKKLEVVCSLTASVKSCYTLARRWKHSVQKALRYFFEEIKVDECHPLKDVWNEVEESLKKYQERMDTSDAVIHMDKVNVTVCVIGWGETQKDTLETVKSIIFENSEEFNKRKTIIEEVVNLRPIDMKILSHSQQIEDLQNRFQKVTIEVNSENGEVCICGLPIEVYECKSILMETMNRMQCVPVGEFSQHRVDFLKSEAISSYLKEQFAEKDFDGFVEYGHNGHVVVYASNECTGVELAHFLKDAVIETPRRLDELSDKLLQSDQLAKEIERLEEEYNRMVKIIPIPEDHCILTLVVASEDQGEVLEKIDDFLTINAIVGEFLPLPAAVIHHLQKHKTAELQSICDRYSAELVGVEYTSGGICVTGTEKGVRPAETDIAAVINSITQKHFTLEKPNIINYLKSSNGEICVEKVEQAKKCSVSLYCKGDKDFIKEKESIKASSAAQSQSEVYAKCDLDGRHCIQAVLCDITEMTVDVVVNSADSGLKLEGGLARILSQKAGQQMQKECSDFMKKKKEKLSNGEVFMSCSGALSCKRVAHAVGPAWQGGDYKEERHLREAVICSLEYCDKEGYRSIAIPAISTGVFNYPLDKATLVITEAVRDYFSEENTDSGIKEVHLCNIKPNVVEAFVVSMKASLPNVTVLQHENSSWKKYEKGEIYNLSNELQRAEISELEKEYNVEIETNYRIGRFKVYGLPKDISMVQDEIHKIIQTFSKSEQIEKSAQYFAKFVQWYLIDESVGEKPIPFDIRMNLKLEKPYRKNENVLLVEHGEESYRVNYVKMEVHCEHANVQHRLLRRVLSTESSSKLPNHWNDMAKEDDLMIKTLSTTTEEFNRVKTDFLSSVSRSLTTPTILKIERIQNRTLWVQYQAMKECRSTDFPSGKHLERTLWHGTTLEAIEGINMYGFNSRYCSTNTKAARYGQGVYFASNATTSMRDMYSKPDEHEKKRSVSMQGPDWGIHRG</sequence>
<keyword evidence="8" id="KW-0175">Coiled coil</keyword>
<evidence type="ECO:0000259" key="12">
    <source>
        <dbReference type="PROSITE" id="PS51154"/>
    </source>
</evidence>
<dbReference type="Gene3D" id="3.40.220.10">
    <property type="entry name" value="Leucine Aminopeptidase, subunit E, domain 1"/>
    <property type="match status" value="1"/>
</dbReference>
<dbReference type="SMART" id="SM00360">
    <property type="entry name" value="RRM"/>
    <property type="match status" value="2"/>
</dbReference>
<dbReference type="SMART" id="SM00506">
    <property type="entry name" value="A1pp"/>
    <property type="match status" value="1"/>
</dbReference>
<dbReference type="InterPro" id="IPR002589">
    <property type="entry name" value="Macro_dom"/>
</dbReference>
<feature type="coiled-coil region" evidence="8">
    <location>
        <begin position="803"/>
        <end position="833"/>
    </location>
</feature>
<evidence type="ECO:0000256" key="8">
    <source>
        <dbReference type="SAM" id="Coils"/>
    </source>
</evidence>
<dbReference type="PANTHER" id="PTHR14453">
    <property type="entry name" value="PARP/ZINC FINGER CCCH TYPE DOMAIN CONTAINING PROTEIN"/>
    <property type="match status" value="1"/>
</dbReference>
<keyword evidence="5" id="KW-0539">Nucleus</keyword>
<dbReference type="Gene3D" id="3.30.720.50">
    <property type="match status" value="1"/>
</dbReference>
<keyword evidence="6" id="KW-0694">RNA-binding</keyword>
<dbReference type="Proteomes" id="UP001186944">
    <property type="component" value="Unassembled WGS sequence"/>
</dbReference>
<evidence type="ECO:0000256" key="9">
    <source>
        <dbReference type="SAM" id="MobiDB-lite"/>
    </source>
</evidence>
<feature type="coiled-coil region" evidence="8">
    <location>
        <begin position="678"/>
        <end position="705"/>
    </location>
</feature>
<dbReference type="InterPro" id="IPR000504">
    <property type="entry name" value="RRM_dom"/>
</dbReference>
<evidence type="ECO:0000256" key="2">
    <source>
        <dbReference type="ARBA" id="ARBA00022676"/>
    </source>
</evidence>
<evidence type="ECO:0000259" key="11">
    <source>
        <dbReference type="PROSITE" id="PS51059"/>
    </source>
</evidence>
<keyword evidence="2 7" id="KW-0328">Glycosyltransferase</keyword>
<proteinExistence type="predicted"/>
<dbReference type="PROSITE" id="PS50102">
    <property type="entry name" value="RRM"/>
    <property type="match status" value="1"/>
</dbReference>
<feature type="compositionally biased region" description="Basic and acidic residues" evidence="9">
    <location>
        <begin position="1486"/>
        <end position="1496"/>
    </location>
</feature>
<feature type="domain" description="Macro" evidence="12">
    <location>
        <begin position="999"/>
        <end position="1186"/>
    </location>
</feature>
<feature type="domain" description="PARP catalytic" evidence="11">
    <location>
        <begin position="1356"/>
        <end position="1510"/>
    </location>
</feature>
<dbReference type="GO" id="GO:0003950">
    <property type="term" value="F:NAD+ poly-ADP-ribosyltransferase activity"/>
    <property type="evidence" value="ECO:0007669"/>
    <property type="project" value="UniProtKB-UniRule"/>
</dbReference>
<evidence type="ECO:0000256" key="5">
    <source>
        <dbReference type="ARBA" id="ARBA00023242"/>
    </source>
</evidence>
<keyword evidence="14" id="KW-1185">Reference proteome</keyword>
<dbReference type="InterPro" id="IPR043472">
    <property type="entry name" value="Macro_dom-like"/>
</dbReference>
<dbReference type="PANTHER" id="PTHR14453:SF67">
    <property type="entry name" value="POLY [ADP-RIBOSE] POLYMERASE"/>
    <property type="match status" value="1"/>
</dbReference>
<evidence type="ECO:0000256" key="6">
    <source>
        <dbReference type="PROSITE-ProRule" id="PRU00176"/>
    </source>
</evidence>
<dbReference type="GO" id="GO:0005737">
    <property type="term" value="C:cytoplasm"/>
    <property type="evidence" value="ECO:0007669"/>
    <property type="project" value="TreeGrafter"/>
</dbReference>
<protein>
    <recommendedName>
        <fullName evidence="7">Poly [ADP-ribose] polymerase</fullName>
        <shortName evidence="7">PARP</shortName>
        <ecNumber evidence="7">2.4.2.-</ecNumber>
    </recommendedName>
</protein>
<dbReference type="SUPFAM" id="SSF52949">
    <property type="entry name" value="Macro domain-like"/>
    <property type="match status" value="1"/>
</dbReference>
<reference evidence="13" key="1">
    <citation type="submission" date="2019-08" db="EMBL/GenBank/DDBJ databases">
        <title>The improved chromosome-level genome for the pearl oyster Pinctada fucata martensii using PacBio sequencing and Hi-C.</title>
        <authorList>
            <person name="Zheng Z."/>
        </authorList>
    </citation>
    <scope>NUCLEOTIDE SEQUENCE</scope>
    <source>
        <strain evidence="13">ZZ-2019</strain>
        <tissue evidence="13">Adductor muscle</tissue>
    </source>
</reference>
<dbReference type="Pfam" id="PF00644">
    <property type="entry name" value="PARP"/>
    <property type="match status" value="1"/>
</dbReference>
<keyword evidence="3 7" id="KW-0808">Transferase</keyword>
<comment type="subcellular location">
    <subcellularLocation>
        <location evidence="1">Nucleus</location>
    </subcellularLocation>
</comment>
<feature type="domain" description="RRM" evidence="10">
    <location>
        <begin position="185"/>
        <end position="261"/>
    </location>
</feature>
<dbReference type="EMBL" id="VSWD01000010">
    <property type="protein sequence ID" value="KAK3091070.1"/>
    <property type="molecule type" value="Genomic_DNA"/>
</dbReference>
<dbReference type="PROSITE" id="PS51154">
    <property type="entry name" value="MACRO"/>
    <property type="match status" value="1"/>
</dbReference>
<organism evidence="13 14">
    <name type="scientific">Pinctada imbricata</name>
    <name type="common">Atlantic pearl-oyster</name>
    <name type="synonym">Pinctada martensii</name>
    <dbReference type="NCBI Taxonomy" id="66713"/>
    <lineage>
        <taxon>Eukaryota</taxon>
        <taxon>Metazoa</taxon>
        <taxon>Spiralia</taxon>
        <taxon>Lophotrochozoa</taxon>
        <taxon>Mollusca</taxon>
        <taxon>Bivalvia</taxon>
        <taxon>Autobranchia</taxon>
        <taxon>Pteriomorphia</taxon>
        <taxon>Pterioida</taxon>
        <taxon>Pterioidea</taxon>
        <taxon>Pteriidae</taxon>
        <taxon>Pinctada</taxon>
    </lineage>
</organism>
<dbReference type="SUPFAM" id="SSF54928">
    <property type="entry name" value="RNA-binding domain, RBD"/>
    <property type="match status" value="1"/>
</dbReference>
<dbReference type="Gene3D" id="3.90.228.10">
    <property type="match status" value="1"/>
</dbReference>
<dbReference type="InterPro" id="IPR057044">
    <property type="entry name" value="PARP14_KH_1"/>
</dbReference>
<dbReference type="InterPro" id="IPR011029">
    <property type="entry name" value="DEATH-like_dom_sf"/>
</dbReference>
<dbReference type="GO" id="GO:0005634">
    <property type="term" value="C:nucleus"/>
    <property type="evidence" value="ECO:0007669"/>
    <property type="project" value="UniProtKB-SubCell"/>
</dbReference>
<dbReference type="Gene3D" id="3.30.70.330">
    <property type="match status" value="3"/>
</dbReference>
<dbReference type="Pfam" id="PF01661">
    <property type="entry name" value="Macro"/>
    <property type="match status" value="1"/>
</dbReference>
<dbReference type="InterPro" id="IPR052056">
    <property type="entry name" value="Mono-ARTD/PARP"/>
</dbReference>
<dbReference type="SUPFAM" id="SSF47986">
    <property type="entry name" value="DEATH domain"/>
    <property type="match status" value="1"/>
</dbReference>
<feature type="non-terminal residue" evidence="13">
    <location>
        <position position="1"/>
    </location>
</feature>
<dbReference type="GO" id="GO:0003714">
    <property type="term" value="F:transcription corepressor activity"/>
    <property type="evidence" value="ECO:0007669"/>
    <property type="project" value="TreeGrafter"/>
</dbReference>
<evidence type="ECO:0000256" key="7">
    <source>
        <dbReference type="RuleBase" id="RU362114"/>
    </source>
</evidence>
<evidence type="ECO:0000256" key="4">
    <source>
        <dbReference type="ARBA" id="ARBA00023027"/>
    </source>
</evidence>
<evidence type="ECO:0000259" key="10">
    <source>
        <dbReference type="PROSITE" id="PS50102"/>
    </source>
</evidence>
<comment type="caution">
    <text evidence="13">The sequence shown here is derived from an EMBL/GenBank/DDBJ whole genome shotgun (WGS) entry which is preliminary data.</text>
</comment>
<accession>A0AA88XSJ8</accession>
<dbReference type="Pfam" id="PF23085">
    <property type="entry name" value="RRM_PARP14_3"/>
    <property type="match status" value="2"/>
</dbReference>